<dbReference type="Proteomes" id="UP000177078">
    <property type="component" value="Unassembled WGS sequence"/>
</dbReference>
<evidence type="ECO:0000256" key="2">
    <source>
        <dbReference type="ARBA" id="ARBA00007131"/>
    </source>
</evidence>
<evidence type="ECO:0000259" key="4">
    <source>
        <dbReference type="Pfam" id="PF00456"/>
    </source>
</evidence>
<reference evidence="5 6" key="1">
    <citation type="journal article" date="2016" name="Nat. Commun.">
        <title>Thousands of microbial genomes shed light on interconnected biogeochemical processes in an aquifer system.</title>
        <authorList>
            <person name="Anantharaman K."/>
            <person name="Brown C.T."/>
            <person name="Hug L.A."/>
            <person name="Sharon I."/>
            <person name="Castelle C.J."/>
            <person name="Probst A.J."/>
            <person name="Thomas B.C."/>
            <person name="Singh A."/>
            <person name="Wilkins M.J."/>
            <person name="Karaoz U."/>
            <person name="Brodie E.L."/>
            <person name="Williams K.H."/>
            <person name="Hubbard S.S."/>
            <person name="Banfield J.F."/>
        </authorList>
    </citation>
    <scope>NUCLEOTIDE SEQUENCE [LARGE SCALE GENOMIC DNA]</scope>
</reference>
<dbReference type="SUPFAM" id="SSF52518">
    <property type="entry name" value="Thiamin diphosphate-binding fold (THDP-binding)"/>
    <property type="match status" value="1"/>
</dbReference>
<dbReference type="PANTHER" id="PTHR47514">
    <property type="entry name" value="TRANSKETOLASE N-TERMINAL SECTION-RELATED"/>
    <property type="match status" value="1"/>
</dbReference>
<gene>
    <name evidence="5" type="ORF">A3F15_00390</name>
</gene>
<sequence>MENKICKKCGGKGEYFDRFIPAAGGSMGFGLPFGVGFALAKKLNNEEGKIYVLMSDGEMQCGTTWESALIGSHHNLDNLVVVVDANDLQAMGRVEDILNIEPLKDKWNSFGWEVERIDGHNFEEIEKSLHNLPLQKGKPTIIIAKTIKGKGVSFFEGDNLYHYKGLSEEEYERAKRELANGE</sequence>
<dbReference type="PANTHER" id="PTHR47514:SF1">
    <property type="entry name" value="TRANSKETOLASE N-TERMINAL SECTION-RELATED"/>
    <property type="match status" value="1"/>
</dbReference>
<comment type="similarity">
    <text evidence="2">Belongs to the transketolase family.</text>
</comment>
<dbReference type="EMBL" id="MHUC01000035">
    <property type="protein sequence ID" value="OHA70184.1"/>
    <property type="molecule type" value="Genomic_DNA"/>
</dbReference>
<evidence type="ECO:0000256" key="1">
    <source>
        <dbReference type="ARBA" id="ARBA00001964"/>
    </source>
</evidence>
<dbReference type="Pfam" id="PF00456">
    <property type="entry name" value="Transketolase_N"/>
    <property type="match status" value="1"/>
</dbReference>
<protein>
    <recommendedName>
        <fullName evidence="4">Transketolase N-terminal domain-containing protein</fullName>
    </recommendedName>
</protein>
<organism evidence="5 6">
    <name type="scientific">Candidatus Wildermuthbacteria bacterium RIFCSPHIGHO2_12_FULL_40_12</name>
    <dbReference type="NCBI Taxonomy" id="1802457"/>
    <lineage>
        <taxon>Bacteria</taxon>
        <taxon>Candidatus Wildermuthiibacteriota</taxon>
    </lineage>
</organism>
<comment type="caution">
    <text evidence="5">The sequence shown here is derived from an EMBL/GenBank/DDBJ whole genome shotgun (WGS) entry which is preliminary data.</text>
</comment>
<name>A0A1G2RBF9_9BACT</name>
<feature type="domain" description="Transketolase N-terminal" evidence="4">
    <location>
        <begin position="8"/>
        <end position="178"/>
    </location>
</feature>
<proteinExistence type="inferred from homology"/>
<keyword evidence="3" id="KW-0786">Thiamine pyrophosphate</keyword>
<dbReference type="STRING" id="1802457.A3F15_00390"/>
<dbReference type="InterPro" id="IPR029061">
    <property type="entry name" value="THDP-binding"/>
</dbReference>
<evidence type="ECO:0000313" key="5">
    <source>
        <dbReference type="EMBL" id="OHA70184.1"/>
    </source>
</evidence>
<dbReference type="InterPro" id="IPR005474">
    <property type="entry name" value="Transketolase_N"/>
</dbReference>
<dbReference type="AlphaFoldDB" id="A0A1G2RBF9"/>
<dbReference type="Gene3D" id="3.40.50.970">
    <property type="match status" value="1"/>
</dbReference>
<evidence type="ECO:0000256" key="3">
    <source>
        <dbReference type="ARBA" id="ARBA00023052"/>
    </source>
</evidence>
<accession>A0A1G2RBF9</accession>
<evidence type="ECO:0000313" key="6">
    <source>
        <dbReference type="Proteomes" id="UP000177078"/>
    </source>
</evidence>
<comment type="cofactor">
    <cofactor evidence="1">
        <name>thiamine diphosphate</name>
        <dbReference type="ChEBI" id="CHEBI:58937"/>
    </cofactor>
</comment>